<dbReference type="PROSITE" id="PS50109">
    <property type="entry name" value="HIS_KIN"/>
    <property type="match status" value="1"/>
</dbReference>
<feature type="compositionally biased region" description="Basic and acidic residues" evidence="12">
    <location>
        <begin position="271"/>
        <end position="294"/>
    </location>
</feature>
<keyword evidence="6" id="KW-0808">Transferase</keyword>
<feature type="region of interest" description="Disordered" evidence="12">
    <location>
        <begin position="271"/>
        <end position="317"/>
    </location>
</feature>
<evidence type="ECO:0000256" key="3">
    <source>
        <dbReference type="ARBA" id="ARBA00021495"/>
    </source>
</evidence>
<evidence type="ECO:0000256" key="6">
    <source>
        <dbReference type="ARBA" id="ARBA00022679"/>
    </source>
</evidence>
<dbReference type="PRINTS" id="PR00344">
    <property type="entry name" value="BCTRLSENSOR"/>
</dbReference>
<organism evidence="16 17">
    <name type="scientific">Pontibacillus marinus BH030004 = DSM 16465</name>
    <dbReference type="NCBI Taxonomy" id="1385511"/>
    <lineage>
        <taxon>Bacteria</taxon>
        <taxon>Bacillati</taxon>
        <taxon>Bacillota</taxon>
        <taxon>Bacilli</taxon>
        <taxon>Bacillales</taxon>
        <taxon>Bacillaceae</taxon>
        <taxon>Pontibacillus</taxon>
    </lineage>
</organism>
<dbReference type="SUPFAM" id="SSF50341">
    <property type="entry name" value="CheW-like"/>
    <property type="match status" value="1"/>
</dbReference>
<dbReference type="EMBL" id="AVPF01000019">
    <property type="protein sequence ID" value="KGX88618.1"/>
    <property type="molecule type" value="Genomic_DNA"/>
</dbReference>
<evidence type="ECO:0000256" key="1">
    <source>
        <dbReference type="ARBA" id="ARBA00000085"/>
    </source>
</evidence>
<evidence type="ECO:0000256" key="10">
    <source>
        <dbReference type="ARBA" id="ARBA00023012"/>
    </source>
</evidence>
<dbReference type="Gene3D" id="1.10.287.560">
    <property type="entry name" value="Histidine kinase CheA-like, homodimeric domain"/>
    <property type="match status" value="1"/>
</dbReference>
<dbReference type="Pfam" id="PF01627">
    <property type="entry name" value="Hpt"/>
    <property type="match status" value="1"/>
</dbReference>
<comment type="catalytic activity">
    <reaction evidence="1">
        <text>ATP + protein L-histidine = ADP + protein N-phospho-L-histidine.</text>
        <dbReference type="EC" id="2.7.13.3"/>
    </reaction>
</comment>
<dbReference type="Gene3D" id="1.20.120.160">
    <property type="entry name" value="HPT domain"/>
    <property type="match status" value="1"/>
</dbReference>
<dbReference type="eggNOG" id="COG0643">
    <property type="taxonomic scope" value="Bacteria"/>
</dbReference>
<dbReference type="InterPro" id="IPR004358">
    <property type="entry name" value="Sig_transdc_His_kin-like_C"/>
</dbReference>
<dbReference type="InterPro" id="IPR035891">
    <property type="entry name" value="CheY-binding_CheA"/>
</dbReference>
<keyword evidence="8" id="KW-0418">Kinase</keyword>
<dbReference type="CDD" id="cd00088">
    <property type="entry name" value="HPT"/>
    <property type="match status" value="1"/>
</dbReference>
<dbReference type="OrthoDB" id="9803176at2"/>
<dbReference type="SMART" id="SM00260">
    <property type="entry name" value="CheW"/>
    <property type="match status" value="1"/>
</dbReference>
<dbReference type="InterPro" id="IPR051315">
    <property type="entry name" value="Bact_Chemotaxis_CheA"/>
</dbReference>
<dbReference type="GO" id="GO:0000155">
    <property type="term" value="F:phosphorelay sensor kinase activity"/>
    <property type="evidence" value="ECO:0007669"/>
    <property type="project" value="InterPro"/>
</dbReference>
<dbReference type="SUPFAM" id="SSF47384">
    <property type="entry name" value="Homodimeric domain of signal transducing histidine kinase"/>
    <property type="match status" value="1"/>
</dbReference>
<evidence type="ECO:0000256" key="11">
    <source>
        <dbReference type="PROSITE-ProRule" id="PRU00110"/>
    </source>
</evidence>
<keyword evidence="7" id="KW-0547">Nucleotide-binding</keyword>
<evidence type="ECO:0000259" key="14">
    <source>
        <dbReference type="PROSITE" id="PS50851"/>
    </source>
</evidence>
<dbReference type="SUPFAM" id="SSF47226">
    <property type="entry name" value="Histidine-containing phosphotransfer domain, HPT domain"/>
    <property type="match status" value="1"/>
</dbReference>
<dbReference type="InterPro" id="IPR002545">
    <property type="entry name" value="CheW-lke_dom"/>
</dbReference>
<dbReference type="AlphaFoldDB" id="A0A0A5GBP0"/>
<dbReference type="InterPro" id="IPR004105">
    <property type="entry name" value="CheA-like_dim"/>
</dbReference>
<feature type="modified residue" description="Phosphohistidine" evidence="11">
    <location>
        <position position="46"/>
    </location>
</feature>
<accession>A0A0A5GBP0</accession>
<dbReference type="GO" id="GO:0005737">
    <property type="term" value="C:cytoplasm"/>
    <property type="evidence" value="ECO:0007669"/>
    <property type="project" value="InterPro"/>
</dbReference>
<gene>
    <name evidence="16" type="ORF">N783_08290</name>
</gene>
<dbReference type="InterPro" id="IPR037052">
    <property type="entry name" value="CheA-like_P2_sf"/>
</dbReference>
<feature type="domain" description="HPt" evidence="15">
    <location>
        <begin position="1"/>
        <end position="103"/>
    </location>
</feature>
<dbReference type="PANTHER" id="PTHR43395">
    <property type="entry name" value="SENSOR HISTIDINE KINASE CHEA"/>
    <property type="match status" value="1"/>
</dbReference>
<feature type="domain" description="CheW-like" evidence="14">
    <location>
        <begin position="567"/>
        <end position="697"/>
    </location>
</feature>
<dbReference type="GO" id="GO:0006935">
    <property type="term" value="P:chemotaxis"/>
    <property type="evidence" value="ECO:0007669"/>
    <property type="project" value="UniProtKB-KW"/>
</dbReference>
<evidence type="ECO:0000256" key="4">
    <source>
        <dbReference type="ARBA" id="ARBA00022500"/>
    </source>
</evidence>
<keyword evidence="9" id="KW-0067">ATP-binding</keyword>
<dbReference type="SMART" id="SM00073">
    <property type="entry name" value="HPT"/>
    <property type="match status" value="1"/>
</dbReference>
<evidence type="ECO:0000256" key="2">
    <source>
        <dbReference type="ARBA" id="ARBA00012438"/>
    </source>
</evidence>
<evidence type="ECO:0000256" key="8">
    <source>
        <dbReference type="ARBA" id="ARBA00022777"/>
    </source>
</evidence>
<dbReference type="Pfam" id="PF01584">
    <property type="entry name" value="CheW"/>
    <property type="match status" value="1"/>
</dbReference>
<evidence type="ECO:0000256" key="12">
    <source>
        <dbReference type="SAM" id="MobiDB-lite"/>
    </source>
</evidence>
<dbReference type="InterPro" id="IPR037006">
    <property type="entry name" value="CheA-like_homodim_sf"/>
</dbReference>
<keyword evidence="10" id="KW-0902">Two-component regulatory system</keyword>
<keyword evidence="5 11" id="KW-0597">Phosphoprotein</keyword>
<dbReference type="SMART" id="SM01231">
    <property type="entry name" value="H-kinase_dim"/>
    <property type="match status" value="1"/>
</dbReference>
<dbReference type="SMART" id="SM00387">
    <property type="entry name" value="HATPase_c"/>
    <property type="match status" value="1"/>
</dbReference>
<dbReference type="STRING" id="1385511.GCA_000425225_01060"/>
<dbReference type="InterPro" id="IPR008207">
    <property type="entry name" value="Sig_transdc_His_kin_Hpt_dom"/>
</dbReference>
<dbReference type="Pfam" id="PF07194">
    <property type="entry name" value="P2"/>
    <property type="match status" value="1"/>
</dbReference>
<dbReference type="Gene3D" id="2.30.30.40">
    <property type="entry name" value="SH3 Domains"/>
    <property type="match status" value="1"/>
</dbReference>
<proteinExistence type="predicted"/>
<dbReference type="PANTHER" id="PTHR43395:SF1">
    <property type="entry name" value="CHEMOTAXIS PROTEIN CHEA"/>
    <property type="match status" value="1"/>
</dbReference>
<dbReference type="InterPro" id="IPR036641">
    <property type="entry name" value="HPT_dom_sf"/>
</dbReference>
<feature type="region of interest" description="Disordered" evidence="12">
    <location>
        <begin position="128"/>
        <end position="148"/>
    </location>
</feature>
<dbReference type="InterPro" id="IPR036061">
    <property type="entry name" value="CheW-like_dom_sf"/>
</dbReference>
<dbReference type="Pfam" id="PF02895">
    <property type="entry name" value="H-kinase_dim"/>
    <property type="match status" value="1"/>
</dbReference>
<dbReference type="RefSeq" id="WP_027448307.1">
    <property type="nucleotide sequence ID" value="NZ_AVPF01000019.1"/>
</dbReference>
<dbReference type="Gene3D" id="3.30.70.1110">
    <property type="entry name" value="Histidine kinase CheA-like, P2 response regulator-binding domain"/>
    <property type="match status" value="1"/>
</dbReference>
<dbReference type="CDD" id="cd16916">
    <property type="entry name" value="HATPase_CheA-like"/>
    <property type="match status" value="1"/>
</dbReference>
<reference evidence="16 17" key="1">
    <citation type="submission" date="2013-08" db="EMBL/GenBank/DDBJ databases">
        <authorList>
            <person name="Huang J."/>
            <person name="Wang G."/>
        </authorList>
    </citation>
    <scope>NUCLEOTIDE SEQUENCE [LARGE SCALE GENOMIC DNA]</scope>
    <source>
        <strain evidence="16 17">BH030004</strain>
    </source>
</reference>
<dbReference type="FunFam" id="3.30.565.10:FF:000016">
    <property type="entry name" value="Chemotaxis protein CheA, putative"/>
    <property type="match status" value="1"/>
</dbReference>
<dbReference type="SUPFAM" id="SSF55874">
    <property type="entry name" value="ATPase domain of HSP90 chaperone/DNA topoisomerase II/histidine kinase"/>
    <property type="match status" value="1"/>
</dbReference>
<dbReference type="PROSITE" id="PS50894">
    <property type="entry name" value="HPT"/>
    <property type="match status" value="1"/>
</dbReference>
<evidence type="ECO:0000256" key="7">
    <source>
        <dbReference type="ARBA" id="ARBA00022741"/>
    </source>
</evidence>
<evidence type="ECO:0000313" key="17">
    <source>
        <dbReference type="Proteomes" id="UP000030403"/>
    </source>
</evidence>
<dbReference type="EC" id="2.7.13.3" evidence="2"/>
<comment type="caution">
    <text evidence="16">The sequence shown here is derived from an EMBL/GenBank/DDBJ whole genome shotgun (WGS) entry which is preliminary data.</text>
</comment>
<protein>
    <recommendedName>
        <fullName evidence="3">Chemotaxis protein CheA</fullName>
        <ecNumber evidence="2">2.7.13.3</ecNumber>
    </recommendedName>
</protein>
<dbReference type="GO" id="GO:0005524">
    <property type="term" value="F:ATP binding"/>
    <property type="evidence" value="ECO:0007669"/>
    <property type="project" value="UniProtKB-KW"/>
</dbReference>
<feature type="domain" description="Histidine kinase" evidence="13">
    <location>
        <begin position="356"/>
        <end position="565"/>
    </location>
</feature>
<dbReference type="InterPro" id="IPR005467">
    <property type="entry name" value="His_kinase_dom"/>
</dbReference>
<dbReference type="InterPro" id="IPR036097">
    <property type="entry name" value="HisK_dim/P_sf"/>
</dbReference>
<feature type="compositionally biased region" description="Polar residues" evidence="12">
    <location>
        <begin position="295"/>
        <end position="317"/>
    </location>
</feature>
<dbReference type="Pfam" id="PF02518">
    <property type="entry name" value="HATPase_c"/>
    <property type="match status" value="1"/>
</dbReference>
<dbReference type="InterPro" id="IPR036890">
    <property type="entry name" value="HATPase_C_sf"/>
</dbReference>
<evidence type="ECO:0000256" key="5">
    <source>
        <dbReference type="ARBA" id="ARBA00022553"/>
    </source>
</evidence>
<evidence type="ECO:0000256" key="9">
    <source>
        <dbReference type="ARBA" id="ARBA00022840"/>
    </source>
</evidence>
<name>A0A0A5GBP0_9BACI</name>
<dbReference type="CDD" id="cd00731">
    <property type="entry name" value="CheA_reg"/>
    <property type="match status" value="1"/>
</dbReference>
<evidence type="ECO:0000313" key="16">
    <source>
        <dbReference type="EMBL" id="KGX88618.1"/>
    </source>
</evidence>
<evidence type="ECO:0000259" key="15">
    <source>
        <dbReference type="PROSITE" id="PS50894"/>
    </source>
</evidence>
<dbReference type="Proteomes" id="UP000030403">
    <property type="component" value="Unassembled WGS sequence"/>
</dbReference>
<keyword evidence="17" id="KW-1185">Reference proteome</keyword>
<dbReference type="Gene3D" id="3.30.565.10">
    <property type="entry name" value="Histidine kinase-like ATPase, C-terminal domain"/>
    <property type="match status" value="1"/>
</dbReference>
<dbReference type="SUPFAM" id="SSF55052">
    <property type="entry name" value="CheY-binding domain of CheA"/>
    <property type="match status" value="1"/>
</dbReference>
<dbReference type="PROSITE" id="PS50851">
    <property type="entry name" value="CHEW"/>
    <property type="match status" value="1"/>
</dbReference>
<dbReference type="InterPro" id="IPR003594">
    <property type="entry name" value="HATPase_dom"/>
</dbReference>
<keyword evidence="4" id="KW-0145">Chemotaxis</keyword>
<dbReference type="InterPro" id="IPR010808">
    <property type="entry name" value="CheA_P2-bd"/>
</dbReference>
<evidence type="ECO:0000259" key="13">
    <source>
        <dbReference type="PROSITE" id="PS50109"/>
    </source>
</evidence>
<sequence>MEVNQYLEVFIEESKENLQTVNDSLLQLEKDPSNLDLVSEIFRAAHTLKGMSATMGYQDLANLTHKIENVLDAVRNQQVEVDTDLLDIVFDSLEDLEAMVTDIASGGDGQRDVESIVEKLNRIAQGEKPADVQQSNDTVKETAATTAPAETEVNGIQGLDEFELTVLQESNERGFQNVQLSVYLREDCLLKAARVYMVFEVLEQIGEVIKSTPSVDQLEEEDFDNQFHVLLVTQEDLSEIESRVMKVSELDKVVVETFSIDEYKINQQEQQKEQEQVQNEKEAKAEAVHTETKQENTPAPTNQNENAQEPKQQQAQNKTIRVNIERLDVLMNLFEELVIDRGRLEQISSDLNHNELNETVERMSRISGDLQNIILNMRMVQVEQVFNRFPRMVRQLARDLHKKINLEISGADTELDRTVIDEIGDPLVHLIRNALDHGIETPEERVAQGKPEEGTLHLKAYQSGNHVFIEISDDGGGINRDKVLQKAIDNSVITPEQGASLDDQQIYELIMESGFSTADKISDVSGRGVGLDVVKNTIESLGGSITIDSKLYEGSVFSIQLPLTLSIISVMLVEVEDEKYAIPLSSIIETAIIKKEEIMKAHNKKVIDFRGKIVPLVSLKDVFEVPGEQEEETHYSVVIVRKGDKMAGLIVDSFIGQQEVVLKALGNYLSNVFAVSGATILGDGQVALIVDSNALIK</sequence>